<proteinExistence type="inferred from homology"/>
<gene>
    <name evidence="5" type="ORF">OT_ostta15g01980</name>
</gene>
<dbReference type="PANTHER" id="PTHR31306">
    <property type="entry name" value="ALPHA-1,6-MANNOSYLTRANSFERASE MNN11-RELATED"/>
    <property type="match status" value="1"/>
</dbReference>
<dbReference type="GO" id="GO:0016757">
    <property type="term" value="F:glycosyltransferase activity"/>
    <property type="evidence" value="ECO:0007669"/>
    <property type="project" value="UniProtKB-KW"/>
</dbReference>
<evidence type="ECO:0000256" key="2">
    <source>
        <dbReference type="ARBA" id="ARBA00022676"/>
    </source>
</evidence>
<sequence>MRRSETRWMTSSETLLARASTGERRRSAGRRRPGDGATEGDGRDDGEGWWRRGTREAAAARSRKDGSMRGTSERWRRGRSRARWIALVALAWTLGPFARKVVDGFTKVYVRRWMYPIERPIPCGMDAAVPSGLVDREPLSGLPPADMTNLPGLRPKKLKGGIISLCDSGVEAICAQSTANKQAYADIHGYDLIVDEDIVDRSRPTSWSKLLAMRKYLPEYDFLFYMDIDTIVMNPEKRLEDIVDFNFDQVLAADKNGVNCGMWMVRNTPWMLWFVDELWAQEQLVAPKNVWNMLFKYEQRAFHHLYASQIWRKVVKGPIYPKANTVRARTKVVNACVFNSQPAFYEPGDFVVHLAGLKGTVKCMWFSHYYKQALKTIRKKGIISPDADLPPPSLWTCLTKNT</sequence>
<feature type="region of interest" description="Disordered" evidence="4">
    <location>
        <begin position="1"/>
        <end position="74"/>
    </location>
</feature>
<feature type="compositionally biased region" description="Basic and acidic residues" evidence="4">
    <location>
        <begin position="62"/>
        <end position="74"/>
    </location>
</feature>
<dbReference type="InterPro" id="IPR008630">
    <property type="entry name" value="Glyco_trans_34"/>
</dbReference>
<name>A0A096PAR4_OSTTA</name>
<dbReference type="Proteomes" id="UP000009170">
    <property type="component" value="Unassembled WGS sequence"/>
</dbReference>
<dbReference type="SUPFAM" id="SSF53448">
    <property type="entry name" value="Nucleotide-diphospho-sugar transferases"/>
    <property type="match status" value="1"/>
</dbReference>
<keyword evidence="3 5" id="KW-0808">Transferase</keyword>
<dbReference type="Gene3D" id="3.90.550.10">
    <property type="entry name" value="Spore Coat Polysaccharide Biosynthesis Protein SpsA, Chain A"/>
    <property type="match status" value="1"/>
</dbReference>
<evidence type="ECO:0000256" key="4">
    <source>
        <dbReference type="SAM" id="MobiDB-lite"/>
    </source>
</evidence>
<keyword evidence="6" id="KW-1185">Reference proteome</keyword>
<dbReference type="AlphaFoldDB" id="A0A096PAR4"/>
<comment type="caution">
    <text evidence="5">The sequence shown here is derived from an EMBL/GenBank/DDBJ whole genome shotgun (WGS) entry which is preliminary data.</text>
</comment>
<dbReference type="EMBL" id="CAID01000015">
    <property type="protein sequence ID" value="CEG01804.1"/>
    <property type="molecule type" value="Genomic_DNA"/>
</dbReference>
<dbReference type="InterPro" id="IPR029044">
    <property type="entry name" value="Nucleotide-diphossugar_trans"/>
</dbReference>
<dbReference type="GO" id="GO:0006487">
    <property type="term" value="P:protein N-linked glycosylation"/>
    <property type="evidence" value="ECO:0007669"/>
    <property type="project" value="TreeGrafter"/>
</dbReference>
<dbReference type="InParanoid" id="A0A096PAR4"/>
<accession>A0A096PAR4</accession>
<feature type="compositionally biased region" description="Basic and acidic residues" evidence="4">
    <location>
        <begin position="40"/>
        <end position="55"/>
    </location>
</feature>
<dbReference type="GO" id="GO:0000139">
    <property type="term" value="C:Golgi membrane"/>
    <property type="evidence" value="ECO:0007669"/>
    <property type="project" value="TreeGrafter"/>
</dbReference>
<comment type="similarity">
    <text evidence="1">Belongs to the glycosyltransferase 34 family.</text>
</comment>
<evidence type="ECO:0000256" key="1">
    <source>
        <dbReference type="ARBA" id="ARBA00005664"/>
    </source>
</evidence>
<dbReference type="Pfam" id="PF05637">
    <property type="entry name" value="Glyco_transf_34"/>
    <property type="match status" value="2"/>
</dbReference>
<reference evidence="6" key="1">
    <citation type="journal article" date="2006" name="Proc. Natl. Acad. Sci. U.S.A.">
        <title>Genome analysis of the smallest free-living eukaryote Ostreococcus tauri unveils many unique features.</title>
        <authorList>
            <person name="Derelle E."/>
            <person name="Ferraz C."/>
            <person name="Rombauts S."/>
            <person name="Rouze P."/>
            <person name="Worden A.Z."/>
            <person name="Robbens S."/>
            <person name="Partensky F."/>
            <person name="Degroeve S."/>
            <person name="Echeynie S."/>
            <person name="Cooke R."/>
            <person name="Saeys Y."/>
            <person name="Wuyts J."/>
            <person name="Jabbari K."/>
            <person name="Bowler C."/>
            <person name="Panaud O."/>
            <person name="Piegu B."/>
            <person name="Ball S.G."/>
            <person name="Ral J.-P."/>
            <person name="Bouget F.-Y."/>
            <person name="Piganeau G."/>
            <person name="De Baets B."/>
            <person name="Picard A."/>
            <person name="Delseny M."/>
            <person name="Demaille J."/>
            <person name="Van de Peer Y."/>
            <person name="Moreau H."/>
        </authorList>
    </citation>
    <scope>NUCLEOTIDE SEQUENCE [LARGE SCALE GENOMIC DNA]</scope>
    <source>
        <strain evidence="6">OTTH 0595 / CCAP 157/2 / RCC745</strain>
    </source>
</reference>
<dbReference type="KEGG" id="ota:OT_ostta15g01980"/>
<protein>
    <submittedName>
        <fullName evidence="5">Galactosyl transferase</fullName>
    </submittedName>
</protein>
<dbReference type="STRING" id="70448.A0A096PAR4"/>
<organism evidence="5 6">
    <name type="scientific">Ostreococcus tauri</name>
    <name type="common">Marine green alga</name>
    <dbReference type="NCBI Taxonomy" id="70448"/>
    <lineage>
        <taxon>Eukaryota</taxon>
        <taxon>Viridiplantae</taxon>
        <taxon>Chlorophyta</taxon>
        <taxon>Mamiellophyceae</taxon>
        <taxon>Mamiellales</taxon>
        <taxon>Bathycoccaceae</taxon>
        <taxon>Ostreococcus</taxon>
    </lineage>
</organism>
<dbReference type="OrthoDB" id="407658at2759"/>
<dbReference type="GeneID" id="9830726"/>
<keyword evidence="2" id="KW-0328">Glycosyltransferase</keyword>
<dbReference type="PANTHER" id="PTHR31306:SF4">
    <property type="entry name" value="ALPHA-1,2-GALACTOSYLTRANSFERASE"/>
    <property type="match status" value="1"/>
</dbReference>
<evidence type="ECO:0000256" key="3">
    <source>
        <dbReference type="ARBA" id="ARBA00022679"/>
    </source>
</evidence>
<evidence type="ECO:0000313" key="6">
    <source>
        <dbReference type="Proteomes" id="UP000009170"/>
    </source>
</evidence>
<evidence type="ECO:0000313" key="5">
    <source>
        <dbReference type="EMBL" id="CEG01804.1"/>
    </source>
</evidence>
<dbReference type="RefSeq" id="XP_022841179.1">
    <property type="nucleotide sequence ID" value="XM_022982425.1"/>
</dbReference>
<reference evidence="5 6" key="2">
    <citation type="journal article" date="2014" name="BMC Genomics">
        <title>An improved genome of the model marine alga Ostreococcus tauri unfolds by assessing Illumina de novo assemblies.</title>
        <authorList>
            <person name="Blanc-Mathieu R."/>
            <person name="Verhelst B."/>
            <person name="Derelle E."/>
            <person name="Rombauts S."/>
            <person name="Bouget F.Y."/>
            <person name="Carre I."/>
            <person name="Chateau A."/>
            <person name="Eyre-Walker A."/>
            <person name="Grimsley N."/>
            <person name="Moreau H."/>
            <person name="Piegu B."/>
            <person name="Rivals E."/>
            <person name="Schackwitz W."/>
            <person name="Van de Peer Y."/>
            <person name="Piganeau G."/>
        </authorList>
    </citation>
    <scope>NUCLEOTIDE SEQUENCE [LARGE SCALE GENOMIC DNA]</scope>
    <source>
        <strain evidence="6">OTTH 0595 / CCAP 157/2 / RCC745</strain>
    </source>
</reference>